<protein>
    <submittedName>
        <fullName evidence="1">Uncharacterized protein</fullName>
    </submittedName>
</protein>
<reference evidence="1 2" key="1">
    <citation type="journal article" date="2013" name="Mar. Genomics">
        <title>Expression of sulfatases in Rhodopirellula baltica and the diversity of sulfatases in the genus Rhodopirellula.</title>
        <authorList>
            <person name="Wegner C.E."/>
            <person name="Richter-Heitmann T."/>
            <person name="Klindworth A."/>
            <person name="Klockow C."/>
            <person name="Richter M."/>
            <person name="Achstetter T."/>
            <person name="Glockner F.O."/>
            <person name="Harder J."/>
        </authorList>
    </citation>
    <scope>NUCLEOTIDE SEQUENCE [LARGE SCALE GENOMIC DNA]</scope>
    <source>
        <strain evidence="1 2">SM1</strain>
    </source>
</reference>
<organism evidence="1 2">
    <name type="scientific">Rhodopirellula maiorica SM1</name>
    <dbReference type="NCBI Taxonomy" id="1265738"/>
    <lineage>
        <taxon>Bacteria</taxon>
        <taxon>Pseudomonadati</taxon>
        <taxon>Planctomycetota</taxon>
        <taxon>Planctomycetia</taxon>
        <taxon>Pirellulales</taxon>
        <taxon>Pirellulaceae</taxon>
        <taxon>Novipirellula</taxon>
    </lineage>
</organism>
<dbReference type="PATRIC" id="fig|1265738.3.peg.6158"/>
<sequence length="58" mass="6852">MEEKEVRRSESCVESDCNERLHKFRCENVIAESASLPRLDPAYLYPADSDYWPSMYFS</sequence>
<dbReference type="AlphaFoldDB" id="M5RBP1"/>
<evidence type="ECO:0000313" key="2">
    <source>
        <dbReference type="Proteomes" id="UP000011991"/>
    </source>
</evidence>
<proteinExistence type="predicted"/>
<dbReference type="EMBL" id="ANOG01000896">
    <property type="protein sequence ID" value="EMI16903.1"/>
    <property type="molecule type" value="Genomic_DNA"/>
</dbReference>
<gene>
    <name evidence="1" type="ORF">RMSM_06183</name>
</gene>
<name>M5RBP1_9BACT</name>
<accession>M5RBP1</accession>
<evidence type="ECO:0000313" key="1">
    <source>
        <dbReference type="EMBL" id="EMI16903.1"/>
    </source>
</evidence>
<dbReference type="Proteomes" id="UP000011991">
    <property type="component" value="Unassembled WGS sequence"/>
</dbReference>
<comment type="caution">
    <text evidence="1">The sequence shown here is derived from an EMBL/GenBank/DDBJ whole genome shotgun (WGS) entry which is preliminary data.</text>
</comment>
<keyword evidence="2" id="KW-1185">Reference proteome</keyword>